<dbReference type="Gene3D" id="2.40.33.20">
    <property type="entry name" value="PK beta-barrel domain-like"/>
    <property type="match status" value="1"/>
</dbReference>
<keyword evidence="3" id="KW-1185">Reference proteome</keyword>
<dbReference type="PANTHER" id="PTHR30212:SF2">
    <property type="entry name" value="PROTEIN YIIM"/>
    <property type="match status" value="1"/>
</dbReference>
<proteinExistence type="predicted"/>
<organism evidence="2 3">
    <name type="scientific">Deinococcus oregonensis</name>
    <dbReference type="NCBI Taxonomy" id="1805970"/>
    <lineage>
        <taxon>Bacteria</taxon>
        <taxon>Thermotogati</taxon>
        <taxon>Deinococcota</taxon>
        <taxon>Deinococci</taxon>
        <taxon>Deinococcales</taxon>
        <taxon>Deinococcaceae</taxon>
        <taxon>Deinococcus</taxon>
    </lineage>
</organism>
<dbReference type="PANTHER" id="PTHR30212">
    <property type="entry name" value="PROTEIN YIIM"/>
    <property type="match status" value="1"/>
</dbReference>
<protein>
    <submittedName>
        <fullName evidence="2">MOSC domain-containing protein</fullName>
    </submittedName>
</protein>
<evidence type="ECO:0000259" key="1">
    <source>
        <dbReference type="PROSITE" id="PS51340"/>
    </source>
</evidence>
<dbReference type="RefSeq" id="WP_380016754.1">
    <property type="nucleotide sequence ID" value="NZ_JBHLYR010000081.1"/>
</dbReference>
<sequence>MHLLSVNVGRARQIAAKSGWTGIYKEPVSGPVHVQLCGLDGDQILDREHHGGPEQAVYVYTQPDYAFWTGQLGADLLPGTFGENLLFSELESSAVLIGQRFRVGTVVLEVTWPRVPCVTLAARMGDPAFVRKFREARRPGFYARVLQEGALQQGDEVTVEDAPQADGRTVVSLYDAFFEKPN</sequence>
<comment type="caution">
    <text evidence="2">The sequence shown here is derived from an EMBL/GenBank/DDBJ whole genome shotgun (WGS) entry which is preliminary data.</text>
</comment>
<dbReference type="InterPro" id="IPR052353">
    <property type="entry name" value="Benzoxazolinone_Detox_Enz"/>
</dbReference>
<evidence type="ECO:0000313" key="3">
    <source>
        <dbReference type="Proteomes" id="UP001589733"/>
    </source>
</evidence>
<dbReference type="Proteomes" id="UP001589733">
    <property type="component" value="Unassembled WGS sequence"/>
</dbReference>
<dbReference type="PROSITE" id="PS51340">
    <property type="entry name" value="MOSC"/>
    <property type="match status" value="1"/>
</dbReference>
<reference evidence="2 3" key="1">
    <citation type="submission" date="2024-09" db="EMBL/GenBank/DDBJ databases">
        <authorList>
            <person name="Sun Q."/>
            <person name="Mori K."/>
        </authorList>
    </citation>
    <scope>NUCLEOTIDE SEQUENCE [LARGE SCALE GENOMIC DNA]</scope>
    <source>
        <strain evidence="2 3">JCM 13503</strain>
    </source>
</reference>
<feature type="domain" description="MOSC" evidence="1">
    <location>
        <begin position="26"/>
        <end position="160"/>
    </location>
</feature>
<dbReference type="EMBL" id="JBHLYR010000081">
    <property type="protein sequence ID" value="MFB9995125.1"/>
    <property type="molecule type" value="Genomic_DNA"/>
</dbReference>
<gene>
    <name evidence="2" type="ORF">ACFFLM_24550</name>
</gene>
<name>A0ABV6B5Z9_9DEIO</name>
<dbReference type="Pfam" id="PF03473">
    <property type="entry name" value="MOSC"/>
    <property type="match status" value="1"/>
</dbReference>
<accession>A0ABV6B5Z9</accession>
<evidence type="ECO:0000313" key="2">
    <source>
        <dbReference type="EMBL" id="MFB9995125.1"/>
    </source>
</evidence>
<dbReference type="InterPro" id="IPR005302">
    <property type="entry name" value="MoCF_Sase_C"/>
</dbReference>
<dbReference type="InterPro" id="IPR011037">
    <property type="entry name" value="Pyrv_Knase-like_insert_dom_sf"/>
</dbReference>
<dbReference type="SUPFAM" id="SSF50800">
    <property type="entry name" value="PK beta-barrel domain-like"/>
    <property type="match status" value="1"/>
</dbReference>